<dbReference type="Proteomes" id="UP001472978">
    <property type="component" value="Unassembled WGS sequence"/>
</dbReference>
<dbReference type="InterPro" id="IPR006311">
    <property type="entry name" value="TAT_signal"/>
</dbReference>
<proteinExistence type="predicted"/>
<keyword evidence="3" id="KW-1185">Reference proteome</keyword>
<dbReference type="RefSeq" id="WP_349756992.1">
    <property type="nucleotide sequence ID" value="NZ_JBEGCI010000002.1"/>
</dbReference>
<dbReference type="NCBIfam" id="TIGR01409">
    <property type="entry name" value="TAT_signal_seq"/>
    <property type="match status" value="1"/>
</dbReference>
<comment type="caution">
    <text evidence="2">The sequence shown here is derived from an EMBL/GenBank/DDBJ whole genome shotgun (WGS) entry which is preliminary data.</text>
</comment>
<protein>
    <submittedName>
        <fullName evidence="2">Twin-arginine translocation signal domain-containing protein</fullName>
    </submittedName>
</protein>
<dbReference type="PROSITE" id="PS51318">
    <property type="entry name" value="TAT"/>
    <property type="match status" value="1"/>
</dbReference>
<keyword evidence="1" id="KW-0732">Signal</keyword>
<dbReference type="EMBL" id="JBEGCI010000002">
    <property type="protein sequence ID" value="MEQ6887442.1"/>
    <property type="molecule type" value="Genomic_DNA"/>
</dbReference>
<evidence type="ECO:0000256" key="1">
    <source>
        <dbReference type="ARBA" id="ARBA00022729"/>
    </source>
</evidence>
<reference evidence="2 3" key="1">
    <citation type="submission" date="2024-05" db="EMBL/GenBank/DDBJ databases">
        <title>Halomonas sp. CS7 16S ribosomal RNA gene Genome sequencing and assembly.</title>
        <authorList>
            <person name="Yook S."/>
        </authorList>
    </citation>
    <scope>NUCLEOTIDE SEQUENCE [LARGE SCALE GENOMIC DNA]</scope>
    <source>
        <strain evidence="2 3">CS7</strain>
    </source>
</reference>
<evidence type="ECO:0000313" key="3">
    <source>
        <dbReference type="Proteomes" id="UP001472978"/>
    </source>
</evidence>
<gene>
    <name evidence="2" type="ORF">ABE957_01955</name>
</gene>
<organism evidence="2 3">
    <name type="scientific">Halomonas pelophila</name>
    <dbReference type="NCBI Taxonomy" id="3151122"/>
    <lineage>
        <taxon>Bacteria</taxon>
        <taxon>Pseudomonadati</taxon>
        <taxon>Pseudomonadota</taxon>
        <taxon>Gammaproteobacteria</taxon>
        <taxon>Oceanospirillales</taxon>
        <taxon>Halomonadaceae</taxon>
        <taxon>Halomonas</taxon>
    </lineage>
</organism>
<dbReference type="InterPro" id="IPR019546">
    <property type="entry name" value="TAT_signal_bac_arc"/>
</dbReference>
<accession>A0ABV1N135</accession>
<name>A0ABV1N135_9GAMM</name>
<evidence type="ECO:0000313" key="2">
    <source>
        <dbReference type="EMBL" id="MEQ6887442.1"/>
    </source>
</evidence>
<sequence>MSSPTMSRRVFLKASGGVLAGTLAFASGSIALLAPSRSWAMPLDNLTSRQGEVLLAVTRQIFPHPDLEDAVYAHVVKSLDRKTRAADNLDQVSALGHLLDEGIAELDAAAGGDFLTIDDARRLEILTPMGGTPFFEAIRGDAVVSLYDNPLAFAHFGYQGAEGDGGYLTKGFNDLTWLPDPPQPQGGYLPFEEPTA</sequence>